<proteinExistence type="inferred from homology"/>
<dbReference type="PANTHER" id="PTHR43179">
    <property type="entry name" value="RHAMNOSYLTRANSFERASE WBBL"/>
    <property type="match status" value="1"/>
</dbReference>
<feature type="domain" description="Glycosyltransferase 2-like" evidence="5">
    <location>
        <begin position="5"/>
        <end position="172"/>
    </location>
</feature>
<dbReference type="PANTHER" id="PTHR43179:SF12">
    <property type="entry name" value="GALACTOFURANOSYLTRANSFERASE GLFT2"/>
    <property type="match status" value="1"/>
</dbReference>
<dbReference type="EMBL" id="FMVM01000007">
    <property type="protein sequence ID" value="SCY65927.1"/>
    <property type="molecule type" value="Genomic_DNA"/>
</dbReference>
<dbReference type="InterPro" id="IPR001173">
    <property type="entry name" value="Glyco_trans_2-like"/>
</dbReference>
<dbReference type="Proteomes" id="UP000198538">
    <property type="component" value="Unassembled WGS sequence"/>
</dbReference>
<evidence type="ECO:0000256" key="2">
    <source>
        <dbReference type="ARBA" id="ARBA00006739"/>
    </source>
</evidence>
<dbReference type="Pfam" id="PF00535">
    <property type="entry name" value="Glycos_transf_2"/>
    <property type="match status" value="1"/>
</dbReference>
<evidence type="ECO:0000256" key="3">
    <source>
        <dbReference type="ARBA" id="ARBA00022676"/>
    </source>
</evidence>
<dbReference type="InterPro" id="IPR029044">
    <property type="entry name" value="Nucleotide-diphossugar_trans"/>
</dbReference>
<accession>A0A1G5HQ99</accession>
<comment type="similarity">
    <text evidence="2">Belongs to the glycosyltransferase 2 family.</text>
</comment>
<dbReference type="SUPFAM" id="SSF53448">
    <property type="entry name" value="Nucleotide-diphospho-sugar transferases"/>
    <property type="match status" value="1"/>
</dbReference>
<organism evidence="6 7">
    <name type="scientific">Paenibacillus polysaccharolyticus</name>
    <dbReference type="NCBI Taxonomy" id="582692"/>
    <lineage>
        <taxon>Bacteria</taxon>
        <taxon>Bacillati</taxon>
        <taxon>Bacillota</taxon>
        <taxon>Bacilli</taxon>
        <taxon>Bacillales</taxon>
        <taxon>Paenibacillaceae</taxon>
        <taxon>Paenibacillus</taxon>
    </lineage>
</organism>
<dbReference type="RefSeq" id="WP_090919364.1">
    <property type="nucleotide sequence ID" value="NZ_FMVM01000007.1"/>
</dbReference>
<comment type="pathway">
    <text evidence="1">Cell wall biogenesis; cell wall polysaccharide biosynthesis.</text>
</comment>
<name>A0A1G5HQ99_9BACL</name>
<gene>
    <name evidence="6" type="ORF">SAMN05720606_107140</name>
</gene>
<reference evidence="7" key="1">
    <citation type="submission" date="2016-10" db="EMBL/GenBank/DDBJ databases">
        <authorList>
            <person name="Varghese N."/>
            <person name="Submissions S."/>
        </authorList>
    </citation>
    <scope>NUCLEOTIDE SEQUENCE [LARGE SCALE GENOMIC DNA]</scope>
    <source>
        <strain evidence="7">BL9</strain>
    </source>
</reference>
<protein>
    <submittedName>
        <fullName evidence="6">Glycosyltransferase, GT2 family</fullName>
    </submittedName>
</protein>
<sequence length="257" mass="29082">MTLTSIIIPTYNGLSLLRPCIEAIRTYTGEATSYEIIVVDNGSTDGTAEYCAKERIRFVRLPENRGFPAACNAGLRAACGDELLLLNNDVTVTSCWLENMRTALYSEDDVGIIGPVTNYASGIQQVHMTFRDVPHFQELASANNVSDVSRWKEVRRIVGLCMLMKRSVLEAVGWLDEAYSPGHYEDDDYCYRARLQGFRLLVCGDVLVHHQGSASFQKTDHTEWKQLLERNRSIFINKWQVDPREFMDISDEGGNKE</sequence>
<dbReference type="AlphaFoldDB" id="A0A1G5HQ99"/>
<keyword evidence="4 6" id="KW-0808">Transferase</keyword>
<keyword evidence="7" id="KW-1185">Reference proteome</keyword>
<evidence type="ECO:0000259" key="5">
    <source>
        <dbReference type="Pfam" id="PF00535"/>
    </source>
</evidence>
<dbReference type="Gene3D" id="3.90.550.10">
    <property type="entry name" value="Spore Coat Polysaccharide Biosynthesis Protein SpsA, Chain A"/>
    <property type="match status" value="1"/>
</dbReference>
<keyword evidence="3" id="KW-0328">Glycosyltransferase</keyword>
<evidence type="ECO:0000256" key="4">
    <source>
        <dbReference type="ARBA" id="ARBA00022679"/>
    </source>
</evidence>
<evidence type="ECO:0000313" key="7">
    <source>
        <dbReference type="Proteomes" id="UP000198538"/>
    </source>
</evidence>
<evidence type="ECO:0000256" key="1">
    <source>
        <dbReference type="ARBA" id="ARBA00004776"/>
    </source>
</evidence>
<dbReference type="STRING" id="582692.SAMN05720606_107140"/>
<evidence type="ECO:0000313" key="6">
    <source>
        <dbReference type="EMBL" id="SCY65927.1"/>
    </source>
</evidence>
<dbReference type="GO" id="GO:0016757">
    <property type="term" value="F:glycosyltransferase activity"/>
    <property type="evidence" value="ECO:0007669"/>
    <property type="project" value="UniProtKB-KW"/>
</dbReference>
<dbReference type="CDD" id="cd04186">
    <property type="entry name" value="GT_2_like_c"/>
    <property type="match status" value="1"/>
</dbReference>